<dbReference type="Pfam" id="PF01485">
    <property type="entry name" value="IBR"/>
    <property type="match status" value="1"/>
</dbReference>
<gene>
    <name evidence="27" type="ORF">E5288_WYG006392</name>
</gene>
<evidence type="ECO:0000256" key="3">
    <source>
        <dbReference type="ARBA" id="ARBA00004496"/>
    </source>
</evidence>
<evidence type="ECO:0000313" key="28">
    <source>
        <dbReference type="Proteomes" id="UP000322234"/>
    </source>
</evidence>
<evidence type="ECO:0000256" key="25">
    <source>
        <dbReference type="SAM" id="MobiDB-lite"/>
    </source>
</evidence>
<keyword evidence="17 23" id="KW-1133">Transmembrane helix</keyword>
<keyword evidence="10" id="KW-0808">Transferase</keyword>
<dbReference type="Proteomes" id="UP000322234">
    <property type="component" value="Unassembled WGS sequence"/>
</dbReference>
<dbReference type="GO" id="GO:0002028">
    <property type="term" value="P:regulation of sodium ion transport"/>
    <property type="evidence" value="ECO:0007669"/>
    <property type="project" value="UniProtKB-UniRule"/>
</dbReference>
<dbReference type="Gene3D" id="1.20.120.1750">
    <property type="match status" value="1"/>
</dbReference>
<evidence type="ECO:0000256" key="24">
    <source>
        <dbReference type="SAM" id="Coils"/>
    </source>
</evidence>
<evidence type="ECO:0000256" key="16">
    <source>
        <dbReference type="ARBA" id="ARBA00022833"/>
    </source>
</evidence>
<comment type="function">
    <text evidence="20">E3 ubiquitin-protein ligase which accepts ubiquitin from E2 ubiquitin-conjugating enzymes in the form of a thioester and then directly transfers the ubiquitin to targeted substrates. Mediates the degradation of the iron exporter ferroportin/SLC40A1 and thus regulates iron homeostasis.</text>
</comment>
<dbReference type="CDD" id="cd20342">
    <property type="entry name" value="BRcat_RBR_RNF217"/>
    <property type="match status" value="1"/>
</dbReference>
<dbReference type="InterPro" id="IPR007327">
    <property type="entry name" value="TPD52"/>
</dbReference>
<dbReference type="PANTHER" id="PTHR13084:SF3">
    <property type="entry name" value="SODIUM_POTASSIUM-TRANSPORTING ATPASE SUBUNIT BETA-1-INTERACTING PROTEIN 2"/>
    <property type="match status" value="1"/>
</dbReference>
<dbReference type="InterPro" id="IPR047552">
    <property type="entry name" value="Rcat_RBR_RNF217"/>
</dbReference>
<keyword evidence="16" id="KW-0862">Zinc</keyword>
<dbReference type="EMBL" id="VBQZ03000004">
    <property type="protein sequence ID" value="MXQ80383.1"/>
    <property type="molecule type" value="Genomic_DNA"/>
</dbReference>
<keyword evidence="14" id="KW-0863">Zinc-finger</keyword>
<dbReference type="InterPro" id="IPR008516">
    <property type="entry name" value="Na/K-Atpase_Interacting"/>
</dbReference>
<comment type="caution">
    <text evidence="27">The sequence shown here is derived from an EMBL/GenBank/DDBJ whole genome shotgun (WGS) entry which is preliminary data.</text>
</comment>
<feature type="region of interest" description="Disordered" evidence="25">
    <location>
        <begin position="1056"/>
        <end position="1080"/>
    </location>
</feature>
<evidence type="ECO:0000256" key="14">
    <source>
        <dbReference type="ARBA" id="ARBA00022771"/>
    </source>
</evidence>
<feature type="domain" description="RING-type" evidence="26">
    <location>
        <begin position="513"/>
        <end position="732"/>
    </location>
</feature>
<dbReference type="GO" id="GO:0061630">
    <property type="term" value="F:ubiquitin protein ligase activity"/>
    <property type="evidence" value="ECO:0007669"/>
    <property type="project" value="UniProtKB-EC"/>
</dbReference>
<dbReference type="SUPFAM" id="SSF57850">
    <property type="entry name" value="RING/U-box"/>
    <property type="match status" value="3"/>
</dbReference>
<comment type="pathway">
    <text evidence="5">Protein modification; protein ubiquitination.</text>
</comment>
<dbReference type="InterPro" id="IPR013083">
    <property type="entry name" value="Znf_RING/FYVE/PHD"/>
</dbReference>
<evidence type="ECO:0000256" key="4">
    <source>
        <dbReference type="ARBA" id="ARBA00004651"/>
    </source>
</evidence>
<feature type="coiled-coil region" evidence="24">
    <location>
        <begin position="905"/>
        <end position="939"/>
    </location>
</feature>
<dbReference type="Pfam" id="PF22191">
    <property type="entry name" value="IBR_1"/>
    <property type="match status" value="1"/>
</dbReference>
<comment type="similarity">
    <text evidence="21">Belongs to the RBR family. RNF217 subfamily.</text>
</comment>
<feature type="compositionally biased region" description="Low complexity" evidence="25">
    <location>
        <begin position="455"/>
        <end position="466"/>
    </location>
</feature>
<evidence type="ECO:0000256" key="23">
    <source>
        <dbReference type="RuleBase" id="RU368041"/>
    </source>
</evidence>
<dbReference type="Gene3D" id="3.30.40.10">
    <property type="entry name" value="Zinc/RING finger domain, C3HC4 (zinc finger)"/>
    <property type="match status" value="1"/>
</dbReference>
<sequence>MCNMTLKYFIIRMTTYFHDKIQCTLISMCSKDFRNGIHAVKENGNQFINSSPLGTFMKKIKLLNIYITYRRLANPEGEWNSLKWKPDTFAFFLFAILQDYTQRQFCGSILWVCVLERQIFDFLGYQWAPILANFVHIIIVILGLFGTIQYRPRYITGYAVWLVLWVTWNVFVICFYLEAGDLSKETDLILTFNISMHRSWWMENGPGCTVTSVTPAPDWAPEDHRYITVSGCFLEYQYIEVAHSSLQIVLALAGFIYACYVVKCITEEEDSFDFIGGFDSYGYQGPQKTSHLQLQPMYMKKFSEPRDDSIYGLRYHDRHHRGAWQIESQKNKHTNPLITCPCLPLADLLRQQRALQKQLAEEEEETGERNESGDEQQEAPPGEELEPPTRVHVGAPDGLVLDVLGPRRPPPAKRQVFCSVFCVENDLSEVPSAERLSLPASPPRAPPVTNPPSTPSSFPSPQLSLPADPLSPDGGSIELEFYLAPEPFSVPSLLGAPPYSDLGGVGDPYAPLMVLMCRVCLEDKPIKPLPCCKKAVCEECLRVYLSSQVQLGQVEIKCPITECFEFLEETMVVYNLTHEDSIKYKYFLELGRIDASTKPCPQCKHFTTFKKKGHIPTPSRSESKYKIQCPTCQFVWCFKCHSPWHEGVNCKEYKKGDKLLRHWASEIEHGQRNAQKCPKCKIHIQRTEGCDHMTCSQCNTNFCYRCGERYRQLRFFGDHTSNLSIFGCKYRYLPERPHLRRLVRGSVCAGKLFVAPLILVLGLALGAIAVVIVDLEFKDIKRVQFLQCCQPFIADGSLLSTMKIKTSYRKRTFVWSRLVPGRSQGILYRQMKHRKIIIVYCGTQWITQESPQDMLLKAWMILQNRLSFDTWILPIVHLLDVFRLLETEPLQGRDEDAIASADSPSMLSEEEKEELKAELVQLEDEITTLRQVLSAKERHLVEIKQKLGMNLMNELKQNFSRGWHDVQTTTAYKKTHETLSHAGQKATAAFSNVGTAISKKFGDMSYSIRHSISMPAMRNSPTFKSFEERVETTVTSLKTKVGGANHGGGSFEEVLSSTAHASAQSSAGGPRLAEGEELQC</sequence>
<dbReference type="InterPro" id="IPR047550">
    <property type="entry name" value="RNF217_RBR_vRING-HC"/>
</dbReference>
<dbReference type="GO" id="GO:0005737">
    <property type="term" value="C:cytoplasm"/>
    <property type="evidence" value="ECO:0007669"/>
    <property type="project" value="UniProtKB-SubCell"/>
</dbReference>
<accession>A0A6B0QYJ4</accession>
<keyword evidence="19 23" id="KW-0472">Membrane</keyword>
<keyword evidence="9" id="KW-0963">Cytoplasm</keyword>
<dbReference type="SMART" id="SM00647">
    <property type="entry name" value="IBR"/>
    <property type="match status" value="2"/>
</dbReference>
<evidence type="ECO:0000259" key="26">
    <source>
        <dbReference type="PROSITE" id="PS51873"/>
    </source>
</evidence>
<feature type="transmembrane region" description="Helical" evidence="23">
    <location>
        <begin position="127"/>
        <end position="146"/>
    </location>
</feature>
<evidence type="ECO:0000256" key="1">
    <source>
        <dbReference type="ARBA" id="ARBA00001798"/>
    </source>
</evidence>
<comment type="similarity">
    <text evidence="7 23">Belongs to the NKAIN family.</text>
</comment>
<keyword evidence="13" id="KW-0677">Repeat</keyword>
<feature type="compositionally biased region" description="Acidic residues" evidence="25">
    <location>
        <begin position="373"/>
        <end position="386"/>
    </location>
</feature>
<keyword evidence="28" id="KW-1185">Reference proteome</keyword>
<feature type="region of interest" description="Disordered" evidence="25">
    <location>
        <begin position="433"/>
        <end position="470"/>
    </location>
</feature>
<comment type="subunit">
    <text evidence="22">Interacts with HAX1.</text>
</comment>
<evidence type="ECO:0000256" key="13">
    <source>
        <dbReference type="ARBA" id="ARBA00022737"/>
    </source>
</evidence>
<evidence type="ECO:0000256" key="20">
    <source>
        <dbReference type="ARBA" id="ARBA00054457"/>
    </source>
</evidence>
<dbReference type="PANTHER" id="PTHR13084">
    <property type="entry name" value="T-CELL LYMPHOMA BREAKPOINT-ASSOCIATED TARGET 1-RELATED"/>
    <property type="match status" value="1"/>
</dbReference>
<dbReference type="InterPro" id="IPR044066">
    <property type="entry name" value="TRIAD_supradom"/>
</dbReference>
<evidence type="ECO:0000256" key="10">
    <source>
        <dbReference type="ARBA" id="ARBA00022679"/>
    </source>
</evidence>
<evidence type="ECO:0000256" key="7">
    <source>
        <dbReference type="ARBA" id="ARBA00006364"/>
    </source>
</evidence>
<dbReference type="InterPro" id="IPR002867">
    <property type="entry name" value="IBR_dom"/>
</dbReference>
<evidence type="ECO:0000256" key="8">
    <source>
        <dbReference type="ARBA" id="ARBA00022475"/>
    </source>
</evidence>
<evidence type="ECO:0000256" key="6">
    <source>
        <dbReference type="ARBA" id="ARBA00005702"/>
    </source>
</evidence>
<evidence type="ECO:0000313" key="27">
    <source>
        <dbReference type="EMBL" id="MXQ80383.1"/>
    </source>
</evidence>
<dbReference type="InterPro" id="IPR047551">
    <property type="entry name" value="BRcat_RBR_RNF217"/>
</dbReference>
<evidence type="ECO:0000256" key="19">
    <source>
        <dbReference type="ARBA" id="ARBA00023136"/>
    </source>
</evidence>
<comment type="similarity">
    <text evidence="6">Belongs to the TPD52 family.</text>
</comment>
<dbReference type="CDD" id="cd20350">
    <property type="entry name" value="Rcat_RBR_RNF217"/>
    <property type="match status" value="1"/>
</dbReference>
<evidence type="ECO:0000256" key="5">
    <source>
        <dbReference type="ARBA" id="ARBA00004906"/>
    </source>
</evidence>
<evidence type="ECO:0000256" key="2">
    <source>
        <dbReference type="ARBA" id="ARBA00004167"/>
    </source>
</evidence>
<dbReference type="FunFam" id="1.20.120.1750:FF:000008">
    <property type="entry name" value="RBR-type E3 ubiquitin transferase"/>
    <property type="match status" value="1"/>
</dbReference>
<evidence type="ECO:0000256" key="18">
    <source>
        <dbReference type="ARBA" id="ARBA00023054"/>
    </source>
</evidence>
<feature type="transmembrane region" description="Helical" evidence="23">
    <location>
        <begin position="158"/>
        <end position="179"/>
    </location>
</feature>
<comment type="catalytic activity">
    <reaction evidence="1">
        <text>[E2 ubiquitin-conjugating enzyme]-S-ubiquitinyl-L-cysteine + [acceptor protein]-L-lysine = [E2 ubiquitin-conjugating enzyme]-L-cysteine + [acceptor protein]-N(6)-ubiquitinyl-L-lysine.</text>
        <dbReference type="EC" id="2.3.2.31"/>
    </reaction>
</comment>
<dbReference type="AlphaFoldDB" id="A0A6B0QYJ4"/>
<proteinExistence type="inferred from homology"/>
<feature type="region of interest" description="Disordered" evidence="25">
    <location>
        <begin position="355"/>
        <end position="394"/>
    </location>
</feature>
<evidence type="ECO:0000256" key="9">
    <source>
        <dbReference type="ARBA" id="ARBA00022490"/>
    </source>
</evidence>
<reference evidence="27" key="1">
    <citation type="submission" date="2019-10" db="EMBL/GenBank/DDBJ databases">
        <title>The sequence and de novo assembly of the wild yak genome.</title>
        <authorList>
            <person name="Liu Y."/>
        </authorList>
    </citation>
    <scope>NUCLEOTIDE SEQUENCE [LARGE SCALE GENOMIC DNA]</scope>
    <source>
        <strain evidence="27">WY2019</strain>
    </source>
</reference>
<evidence type="ECO:0000256" key="22">
    <source>
        <dbReference type="ARBA" id="ARBA00065998"/>
    </source>
</evidence>
<dbReference type="CDD" id="cd16622">
    <property type="entry name" value="vRING-HC-C4C4_RBR_RNF217"/>
    <property type="match status" value="1"/>
</dbReference>
<evidence type="ECO:0000256" key="15">
    <source>
        <dbReference type="ARBA" id="ARBA00022786"/>
    </source>
</evidence>
<dbReference type="GO" id="GO:0008270">
    <property type="term" value="F:zinc ion binding"/>
    <property type="evidence" value="ECO:0007669"/>
    <property type="project" value="UniProtKB-KW"/>
</dbReference>
<name>A0A6B0QYJ4_9CETA</name>
<dbReference type="GO" id="GO:0005886">
    <property type="term" value="C:plasma membrane"/>
    <property type="evidence" value="ECO:0007669"/>
    <property type="project" value="UniProtKB-SubCell"/>
</dbReference>
<keyword evidence="11 23" id="KW-0812">Transmembrane</keyword>
<dbReference type="FunFam" id="3.30.40.10:FF:000264">
    <property type="entry name" value="RBR-type E3 ubiquitin transferase"/>
    <property type="match status" value="1"/>
</dbReference>
<keyword evidence="18 24" id="KW-0175">Coiled coil</keyword>
<feature type="transmembrane region" description="Helical" evidence="23">
    <location>
        <begin position="752"/>
        <end position="773"/>
    </location>
</feature>
<dbReference type="PROSITE" id="PS51873">
    <property type="entry name" value="TRIAD"/>
    <property type="match status" value="1"/>
</dbReference>
<evidence type="ECO:0000256" key="12">
    <source>
        <dbReference type="ARBA" id="ARBA00022723"/>
    </source>
</evidence>
<keyword evidence="8 23" id="KW-1003">Cell membrane</keyword>
<protein>
    <recommendedName>
        <fullName evidence="23">Sodium/potassium-transporting ATPase subunit beta-1-interacting protein</fullName>
        <shortName evidence="23">Na(+)/K(+)-transporting ATPase subunit beta-1-interacting protein</shortName>
    </recommendedName>
</protein>
<evidence type="ECO:0000256" key="21">
    <source>
        <dbReference type="ARBA" id="ARBA00061413"/>
    </source>
</evidence>
<evidence type="ECO:0000256" key="17">
    <source>
        <dbReference type="ARBA" id="ARBA00022989"/>
    </source>
</evidence>
<keyword evidence="12" id="KW-0479">Metal-binding</keyword>
<dbReference type="Pfam" id="PF04201">
    <property type="entry name" value="TPD52"/>
    <property type="match status" value="1"/>
</dbReference>
<feature type="compositionally biased region" description="Low complexity" evidence="25">
    <location>
        <begin position="1056"/>
        <end position="1067"/>
    </location>
</feature>
<comment type="subcellular location">
    <subcellularLocation>
        <location evidence="4 23">Cell membrane</location>
        <topology evidence="4 23">Multi-pass membrane protein</topology>
    </subcellularLocation>
    <subcellularLocation>
        <location evidence="3">Cytoplasm</location>
    </subcellularLocation>
    <subcellularLocation>
        <location evidence="2">Membrane</location>
        <topology evidence="2">Single-pass membrane protein</topology>
    </subcellularLocation>
</comment>
<evidence type="ECO:0000256" key="11">
    <source>
        <dbReference type="ARBA" id="ARBA00022692"/>
    </source>
</evidence>
<feature type="compositionally biased region" description="Pro residues" evidence="25">
    <location>
        <begin position="440"/>
        <end position="454"/>
    </location>
</feature>
<dbReference type="Pfam" id="PF05640">
    <property type="entry name" value="NKAIN"/>
    <property type="match status" value="1"/>
</dbReference>
<organism evidence="27 28">
    <name type="scientific">Bos mutus</name>
    <name type="common">wild yak</name>
    <dbReference type="NCBI Taxonomy" id="72004"/>
    <lineage>
        <taxon>Eukaryota</taxon>
        <taxon>Metazoa</taxon>
        <taxon>Chordata</taxon>
        <taxon>Craniata</taxon>
        <taxon>Vertebrata</taxon>
        <taxon>Euteleostomi</taxon>
        <taxon>Mammalia</taxon>
        <taxon>Eutheria</taxon>
        <taxon>Laurasiatheria</taxon>
        <taxon>Artiodactyla</taxon>
        <taxon>Ruminantia</taxon>
        <taxon>Pecora</taxon>
        <taxon>Bovidae</taxon>
        <taxon>Bovinae</taxon>
        <taxon>Bos</taxon>
    </lineage>
</organism>
<keyword evidence="15" id="KW-0833">Ubl conjugation pathway</keyword>